<dbReference type="AlphaFoldDB" id="A0AAD1CLH6"/>
<keyword evidence="1" id="KW-0812">Transmembrane</keyword>
<reference evidence="2 3" key="1">
    <citation type="submission" date="2014-06" db="EMBL/GenBank/DDBJ databases">
        <title>Genome sequence of the intracellular symbiont Blattabacterium cuenoti, strain CPU2 from the wood feeding cockroach Cryptocercus punctulatus.</title>
        <authorList>
            <person name="Kinjo Y."/>
            <person name="Ohkuma M."/>
            <person name="Tokuda G."/>
        </authorList>
    </citation>
    <scope>NUCLEOTIDE SEQUENCE [LARGE SCALE GENOMIC DNA]</scope>
    <source>
        <strain evidence="2 3">CPU2</strain>
    </source>
</reference>
<evidence type="ECO:0000313" key="2">
    <source>
        <dbReference type="EMBL" id="BBA17721.1"/>
    </source>
</evidence>
<keyword evidence="1" id="KW-0472">Membrane</keyword>
<dbReference type="EMBL" id="AP014610">
    <property type="protein sequence ID" value="BBA17721.1"/>
    <property type="molecule type" value="Genomic_DNA"/>
</dbReference>
<dbReference type="Pfam" id="PF05751">
    <property type="entry name" value="FixH"/>
    <property type="match status" value="1"/>
</dbReference>
<accession>A0AAD1CLH6</accession>
<protein>
    <submittedName>
        <fullName evidence="2">Cytochrome cbb3 oxidase maturation protein CcoH</fullName>
    </submittedName>
</protein>
<keyword evidence="1" id="KW-1133">Transmembrane helix</keyword>
<evidence type="ECO:0000313" key="3">
    <source>
        <dbReference type="Proteomes" id="UP000262607"/>
    </source>
</evidence>
<evidence type="ECO:0000256" key="1">
    <source>
        <dbReference type="SAM" id="Phobius"/>
    </source>
</evidence>
<gene>
    <name evidence="2" type="primary">ccoH</name>
    <name evidence="2" type="ORF">CPU2_213</name>
</gene>
<organism evidence="2 3">
    <name type="scientific">Blattabacterium punctulatus CPU2</name>
    <dbReference type="NCBI Taxonomy" id="1457032"/>
    <lineage>
        <taxon>Bacteria</taxon>
        <taxon>Pseudomonadati</taxon>
        <taxon>Bacteroidota</taxon>
        <taxon>Flavobacteriia</taxon>
        <taxon>Flavobacteriales</taxon>
        <taxon>Blattabacteriaceae</taxon>
        <taxon>Blattabacterium</taxon>
    </lineage>
</organism>
<feature type="transmembrane region" description="Helical" evidence="1">
    <location>
        <begin position="12"/>
        <end position="32"/>
    </location>
</feature>
<dbReference type="GeneID" id="66556857"/>
<name>A0AAD1CLH6_9FLAO</name>
<dbReference type="RefSeq" id="WP_110548779.1">
    <property type="nucleotide sequence ID" value="NZ_AP014610.1"/>
</dbReference>
<proteinExistence type="predicted"/>
<dbReference type="Proteomes" id="UP000262607">
    <property type="component" value="Chromosome"/>
</dbReference>
<sequence length="150" mass="18166">MRIKFSWETSIILAFSFFIIFIIYIAFFFPHVGSQLVSDRYYEEELKYQEIINEKKNVLKLPNKIKIFILSSGIRIIFPEVLDNIHGFFTLLRFSSKYLDVTRSFKIFRSSSKILFIPKKNLKKGCYKLIIRWKSDKKKYFFEKNLFWLS</sequence>
<dbReference type="InterPro" id="IPR008620">
    <property type="entry name" value="FixH"/>
</dbReference>